<dbReference type="PANTHER" id="PTHR43130:SF3">
    <property type="entry name" value="HTH-TYPE TRANSCRIPTIONAL REGULATOR RV1931C"/>
    <property type="match status" value="1"/>
</dbReference>
<dbReference type="SMART" id="SM00342">
    <property type="entry name" value="HTH_ARAC"/>
    <property type="match status" value="1"/>
</dbReference>
<protein>
    <submittedName>
        <fullName evidence="4">GlxA family transcriptional regulator</fullName>
    </submittedName>
</protein>
<dbReference type="GO" id="GO:0003700">
    <property type="term" value="F:DNA-binding transcription factor activity"/>
    <property type="evidence" value="ECO:0007669"/>
    <property type="project" value="InterPro"/>
</dbReference>
<dbReference type="PANTHER" id="PTHR43130">
    <property type="entry name" value="ARAC-FAMILY TRANSCRIPTIONAL REGULATOR"/>
    <property type="match status" value="1"/>
</dbReference>
<keyword evidence="2" id="KW-0804">Transcription</keyword>
<dbReference type="SUPFAM" id="SSF46689">
    <property type="entry name" value="Homeodomain-like"/>
    <property type="match status" value="2"/>
</dbReference>
<feature type="domain" description="HTH araC/xylS-type" evidence="3">
    <location>
        <begin position="223"/>
        <end position="321"/>
    </location>
</feature>
<evidence type="ECO:0000256" key="2">
    <source>
        <dbReference type="ARBA" id="ARBA00023163"/>
    </source>
</evidence>
<evidence type="ECO:0000313" key="5">
    <source>
        <dbReference type="Proteomes" id="UP000600101"/>
    </source>
</evidence>
<keyword evidence="5" id="KW-1185">Reference proteome</keyword>
<dbReference type="InterPro" id="IPR018060">
    <property type="entry name" value="HTH_AraC"/>
</dbReference>
<dbReference type="Pfam" id="PF01965">
    <property type="entry name" value="DJ-1_PfpI"/>
    <property type="match status" value="1"/>
</dbReference>
<reference evidence="4" key="1">
    <citation type="submission" date="2020-08" db="EMBL/GenBank/DDBJ databases">
        <authorList>
            <person name="Hu Y."/>
            <person name="Nguyen S.V."/>
            <person name="Li F."/>
            <person name="Fanning S."/>
        </authorList>
    </citation>
    <scope>NUCLEOTIDE SEQUENCE</scope>
    <source>
        <strain evidence="4">SYSU D8009</strain>
    </source>
</reference>
<organism evidence="4 5">
    <name type="scientific">Siccirubricoccus deserti</name>
    <dbReference type="NCBI Taxonomy" id="2013562"/>
    <lineage>
        <taxon>Bacteria</taxon>
        <taxon>Pseudomonadati</taxon>
        <taxon>Pseudomonadota</taxon>
        <taxon>Alphaproteobacteria</taxon>
        <taxon>Acetobacterales</taxon>
        <taxon>Roseomonadaceae</taxon>
        <taxon>Siccirubricoccus</taxon>
    </lineage>
</organism>
<dbReference type="InterPro" id="IPR029062">
    <property type="entry name" value="Class_I_gatase-like"/>
</dbReference>
<dbReference type="SUPFAM" id="SSF52317">
    <property type="entry name" value="Class I glutamine amidotransferase-like"/>
    <property type="match status" value="1"/>
</dbReference>
<dbReference type="PROSITE" id="PS01124">
    <property type="entry name" value="HTH_ARAC_FAMILY_2"/>
    <property type="match status" value="1"/>
</dbReference>
<evidence type="ECO:0000256" key="1">
    <source>
        <dbReference type="ARBA" id="ARBA00023015"/>
    </source>
</evidence>
<dbReference type="InterPro" id="IPR002818">
    <property type="entry name" value="DJ-1/PfpI"/>
</dbReference>
<dbReference type="Gene3D" id="3.40.50.880">
    <property type="match status" value="1"/>
</dbReference>
<dbReference type="InterPro" id="IPR009057">
    <property type="entry name" value="Homeodomain-like_sf"/>
</dbReference>
<dbReference type="GO" id="GO:0043565">
    <property type="term" value="F:sequence-specific DNA binding"/>
    <property type="evidence" value="ECO:0007669"/>
    <property type="project" value="InterPro"/>
</dbReference>
<accession>A0A9X0R4N5</accession>
<dbReference type="InterPro" id="IPR052158">
    <property type="entry name" value="INH-QAR"/>
</dbReference>
<evidence type="ECO:0000313" key="4">
    <source>
        <dbReference type="EMBL" id="MBC4018788.1"/>
    </source>
</evidence>
<proteinExistence type="predicted"/>
<sequence length="324" mass="35765">MPGRNAIEIGLVIYPGTQLAAVLGMTDFLMLADRIAGEQTNRHQAPPLRVSHWQMRDGEHIPVRVFDTAPGVEGPPDVLILPPRLGPPIEAHEAAPFVGWLRERHSTGTALGSICTGAFLLGETGLLSGRCITTHWTFEEAFQARFPEARMDAARLLIDDGDIITAGGAMAWTDLVLKLIDRHLGPVVMMETARRLLVDPPGREQSYYSVFAPRLNHGDGAILKVQHWLQATGARDIDLATLAMQAGLEERTLLRRFQKATGLTTTEYCQRLRVGKARELLQSSPLTADQVAWEVGYADAGAFRKVFTRIVGLTPAEYRKRFRA</sequence>
<dbReference type="Pfam" id="PF12833">
    <property type="entry name" value="HTH_18"/>
    <property type="match status" value="1"/>
</dbReference>
<comment type="caution">
    <text evidence="4">The sequence shown here is derived from an EMBL/GenBank/DDBJ whole genome shotgun (WGS) entry which is preliminary data.</text>
</comment>
<dbReference type="AlphaFoldDB" id="A0A9X0R4N5"/>
<gene>
    <name evidence="4" type="ORF">H7965_26385</name>
</gene>
<dbReference type="Proteomes" id="UP000600101">
    <property type="component" value="Unassembled WGS sequence"/>
</dbReference>
<keyword evidence="1" id="KW-0805">Transcription regulation</keyword>
<evidence type="ECO:0000259" key="3">
    <source>
        <dbReference type="PROSITE" id="PS01124"/>
    </source>
</evidence>
<dbReference type="Gene3D" id="1.10.10.60">
    <property type="entry name" value="Homeodomain-like"/>
    <property type="match status" value="2"/>
</dbReference>
<name>A0A9X0R4N5_9PROT</name>
<dbReference type="EMBL" id="JACOMF010000080">
    <property type="protein sequence ID" value="MBC4018788.1"/>
    <property type="molecule type" value="Genomic_DNA"/>
</dbReference>